<reference evidence="1 2" key="1">
    <citation type="submission" date="2023-03" db="EMBL/GenBank/DDBJ databases">
        <authorList>
            <person name="Kaur S."/>
            <person name="Espinosa-Saiz D."/>
            <person name="Velazquez E."/>
            <person name="Menendez E."/>
            <person name="diCenzo G.C."/>
        </authorList>
    </citation>
    <scope>NUCLEOTIDE SEQUENCE [LARGE SCALE GENOMIC DNA]</scope>
    <source>
        <strain evidence="1 2">LMG 27395</strain>
    </source>
</reference>
<evidence type="ECO:0000313" key="2">
    <source>
        <dbReference type="Proteomes" id="UP001235547"/>
    </source>
</evidence>
<dbReference type="SUPFAM" id="SSF89733">
    <property type="entry name" value="L-sulfolactate dehydrogenase-like"/>
    <property type="match status" value="1"/>
</dbReference>
<name>A0ABY8D304_9HYPH</name>
<dbReference type="InterPro" id="IPR036111">
    <property type="entry name" value="Mal/L-sulfo/L-lacto_DH-like_sf"/>
</dbReference>
<gene>
    <name evidence="1" type="ORF">PYH38_004007</name>
</gene>
<protein>
    <submittedName>
        <fullName evidence="1">Uncharacterized protein</fullName>
    </submittedName>
</protein>
<sequence>MTITRSRHPDTGLTVVAISPMATDPEFVARTADHLRRLTEFGVHVPGSAKRRNPPEEWENIEIEAAVLGSIRGFVS</sequence>
<dbReference type="RefSeq" id="WP_280736172.1">
    <property type="nucleotide sequence ID" value="NZ_CP120368.1"/>
</dbReference>
<evidence type="ECO:0000313" key="1">
    <source>
        <dbReference type="EMBL" id="WEX85261.1"/>
    </source>
</evidence>
<proteinExistence type="predicted"/>
<accession>A0ABY8D304</accession>
<dbReference type="EMBL" id="CP120371">
    <property type="protein sequence ID" value="WEX85261.1"/>
    <property type="molecule type" value="Genomic_DNA"/>
</dbReference>
<dbReference type="Proteomes" id="UP001235547">
    <property type="component" value="Chromosome 1"/>
</dbReference>
<organism evidence="1 2">
    <name type="scientific">Sinorhizobium numidicum</name>
    <dbReference type="NCBI Taxonomy" id="680248"/>
    <lineage>
        <taxon>Bacteria</taxon>
        <taxon>Pseudomonadati</taxon>
        <taxon>Pseudomonadota</taxon>
        <taxon>Alphaproteobacteria</taxon>
        <taxon>Hyphomicrobiales</taxon>
        <taxon>Rhizobiaceae</taxon>
        <taxon>Sinorhizobium/Ensifer group</taxon>
        <taxon>Sinorhizobium</taxon>
    </lineage>
</organism>
<keyword evidence="2" id="KW-1185">Reference proteome</keyword>